<comment type="caution">
    <text evidence="6">The sequence shown here is derived from an EMBL/GenBank/DDBJ whole genome shotgun (WGS) entry which is preliminary data.</text>
</comment>
<dbReference type="PANTHER" id="PTHR30055">
    <property type="entry name" value="HTH-TYPE TRANSCRIPTIONAL REGULATOR RUTR"/>
    <property type="match status" value="1"/>
</dbReference>
<dbReference type="InterPro" id="IPR009057">
    <property type="entry name" value="Homeodomain-like_sf"/>
</dbReference>
<sequence length="56" mass="6242">MTAAHELMNSRGHSLASMDDIAAEAGIAKMTLYQHFPSKEELTVRLRAKEPQTLFP</sequence>
<name>A0A6G3ZRD5_9BACL</name>
<dbReference type="PANTHER" id="PTHR30055:SF200">
    <property type="entry name" value="HTH-TYPE TRANSCRIPTIONAL REPRESSOR BDCR"/>
    <property type="match status" value="1"/>
</dbReference>
<dbReference type="Gene3D" id="1.10.10.60">
    <property type="entry name" value="Homeodomain-like"/>
    <property type="match status" value="1"/>
</dbReference>
<evidence type="ECO:0000259" key="5">
    <source>
        <dbReference type="PROSITE" id="PS50977"/>
    </source>
</evidence>
<keyword evidence="3" id="KW-0804">Transcription</keyword>
<evidence type="ECO:0000256" key="4">
    <source>
        <dbReference type="PROSITE-ProRule" id="PRU00335"/>
    </source>
</evidence>
<dbReference type="SUPFAM" id="SSF46689">
    <property type="entry name" value="Homeodomain-like"/>
    <property type="match status" value="1"/>
</dbReference>
<feature type="domain" description="HTH tetR-type" evidence="5">
    <location>
        <begin position="1"/>
        <end position="54"/>
    </location>
</feature>
<dbReference type="Pfam" id="PF00440">
    <property type="entry name" value="TetR_N"/>
    <property type="match status" value="1"/>
</dbReference>
<evidence type="ECO:0000256" key="1">
    <source>
        <dbReference type="ARBA" id="ARBA00023015"/>
    </source>
</evidence>
<dbReference type="EMBL" id="JAAIKC010000001">
    <property type="protein sequence ID" value="NEW04598.1"/>
    <property type="molecule type" value="Genomic_DNA"/>
</dbReference>
<dbReference type="AlphaFoldDB" id="A0A6G3ZRD5"/>
<reference evidence="6" key="1">
    <citation type="submission" date="2020-02" db="EMBL/GenBank/DDBJ databases">
        <authorList>
            <person name="Shen X.-R."/>
            <person name="Zhang Y.-X."/>
        </authorList>
    </citation>
    <scope>NUCLEOTIDE SEQUENCE</scope>
    <source>
        <strain evidence="6">SYP-B3998</strain>
    </source>
</reference>
<proteinExistence type="predicted"/>
<keyword evidence="2 4" id="KW-0238">DNA-binding</keyword>
<evidence type="ECO:0000313" key="6">
    <source>
        <dbReference type="EMBL" id="NEW04598.1"/>
    </source>
</evidence>
<organism evidence="6">
    <name type="scientific">Paenibacillus sp. SYP-B3998</name>
    <dbReference type="NCBI Taxonomy" id="2678564"/>
    <lineage>
        <taxon>Bacteria</taxon>
        <taxon>Bacillati</taxon>
        <taxon>Bacillota</taxon>
        <taxon>Bacilli</taxon>
        <taxon>Bacillales</taxon>
        <taxon>Paenibacillaceae</taxon>
        <taxon>Paenibacillus</taxon>
    </lineage>
</organism>
<evidence type="ECO:0000256" key="3">
    <source>
        <dbReference type="ARBA" id="ARBA00023163"/>
    </source>
</evidence>
<dbReference type="GO" id="GO:0045892">
    <property type="term" value="P:negative regulation of DNA-templated transcription"/>
    <property type="evidence" value="ECO:0007669"/>
    <property type="project" value="UniProtKB-ARBA"/>
</dbReference>
<dbReference type="InterPro" id="IPR001647">
    <property type="entry name" value="HTH_TetR"/>
</dbReference>
<dbReference type="GO" id="GO:0003700">
    <property type="term" value="F:DNA-binding transcription factor activity"/>
    <property type="evidence" value="ECO:0007669"/>
    <property type="project" value="TreeGrafter"/>
</dbReference>
<evidence type="ECO:0000256" key="2">
    <source>
        <dbReference type="ARBA" id="ARBA00023125"/>
    </source>
</evidence>
<dbReference type="FunFam" id="1.10.10.60:FF:000141">
    <property type="entry name" value="TetR family transcriptional regulator"/>
    <property type="match status" value="1"/>
</dbReference>
<dbReference type="GO" id="GO:0000976">
    <property type="term" value="F:transcription cis-regulatory region binding"/>
    <property type="evidence" value="ECO:0007669"/>
    <property type="project" value="TreeGrafter"/>
</dbReference>
<accession>A0A6G3ZRD5</accession>
<dbReference type="InterPro" id="IPR050109">
    <property type="entry name" value="HTH-type_TetR-like_transc_reg"/>
</dbReference>
<keyword evidence="1" id="KW-0805">Transcription regulation</keyword>
<feature type="DNA-binding region" description="H-T-H motif" evidence="4">
    <location>
        <begin position="17"/>
        <end position="36"/>
    </location>
</feature>
<gene>
    <name evidence="6" type="ORF">GK047_00985</name>
</gene>
<dbReference type="PROSITE" id="PS50977">
    <property type="entry name" value="HTH_TETR_2"/>
    <property type="match status" value="1"/>
</dbReference>
<protein>
    <submittedName>
        <fullName evidence="6">Helix-turn-helix transcriptional regulator</fullName>
    </submittedName>
</protein>